<evidence type="ECO:0000313" key="9">
    <source>
        <dbReference type="EMBL" id="CAB4333137.1"/>
    </source>
</evidence>
<dbReference type="GO" id="GO:0009360">
    <property type="term" value="C:DNA polymerase III complex"/>
    <property type="evidence" value="ECO:0007669"/>
    <property type="project" value="InterPro"/>
</dbReference>
<evidence type="ECO:0000259" key="8">
    <source>
        <dbReference type="Pfam" id="PF09115"/>
    </source>
</evidence>
<dbReference type="EMBL" id="CAESAC010000028">
    <property type="protein sequence ID" value="CAB4333137.1"/>
    <property type="molecule type" value="Genomic_DNA"/>
</dbReference>
<evidence type="ECO:0000313" key="14">
    <source>
        <dbReference type="EMBL" id="CAB4943498.1"/>
    </source>
</evidence>
<keyword evidence="6" id="KW-0239">DNA-directed DNA polymerase</keyword>
<keyword evidence="3" id="KW-0808">Transferase</keyword>
<feature type="domain" description="DNA polymerase III delta subunit C-terminal" evidence="8">
    <location>
        <begin position="310"/>
        <end position="376"/>
    </location>
</feature>
<comment type="catalytic activity">
    <reaction evidence="7">
        <text>DNA(n) + a 2'-deoxyribonucleoside 5'-triphosphate = DNA(n+1) + diphosphate</text>
        <dbReference type="Rhea" id="RHEA:22508"/>
        <dbReference type="Rhea" id="RHEA-COMP:17339"/>
        <dbReference type="Rhea" id="RHEA-COMP:17340"/>
        <dbReference type="ChEBI" id="CHEBI:33019"/>
        <dbReference type="ChEBI" id="CHEBI:61560"/>
        <dbReference type="ChEBI" id="CHEBI:173112"/>
        <dbReference type="EC" id="2.7.7.7"/>
    </reaction>
</comment>
<gene>
    <name evidence="10" type="ORF">UFOPK1776_00252</name>
    <name evidence="11" type="ORF">UFOPK2355_00162</name>
    <name evidence="12" type="ORF">UFOPK2886_00264</name>
    <name evidence="13" type="ORF">UFOPK3295_00324</name>
    <name evidence="14" type="ORF">UFOPK3797_00070</name>
    <name evidence="9" type="ORF">UFOPK4028_00340</name>
</gene>
<dbReference type="InterPro" id="IPR015199">
    <property type="entry name" value="DNA_pol_III_delta_C"/>
</dbReference>
<evidence type="ECO:0000256" key="7">
    <source>
        <dbReference type="ARBA" id="ARBA00049244"/>
    </source>
</evidence>
<dbReference type="GO" id="GO:0008408">
    <property type="term" value="F:3'-5' exonuclease activity"/>
    <property type="evidence" value="ECO:0007669"/>
    <property type="project" value="InterPro"/>
</dbReference>
<dbReference type="InterPro" id="IPR050238">
    <property type="entry name" value="DNA_Rep/Repair_Clamp_Loader"/>
</dbReference>
<dbReference type="NCBIfam" id="NF005926">
    <property type="entry name" value="PRK07940.1"/>
    <property type="match status" value="1"/>
</dbReference>
<evidence type="ECO:0000256" key="4">
    <source>
        <dbReference type="ARBA" id="ARBA00022695"/>
    </source>
</evidence>
<dbReference type="EMBL" id="CAEZZO010000024">
    <property type="protein sequence ID" value="CAB4763443.1"/>
    <property type="molecule type" value="Genomic_DNA"/>
</dbReference>
<evidence type="ECO:0000313" key="11">
    <source>
        <dbReference type="EMBL" id="CAB4672685.1"/>
    </source>
</evidence>
<evidence type="ECO:0000313" key="13">
    <source>
        <dbReference type="EMBL" id="CAB4858831.1"/>
    </source>
</evidence>
<name>A0A6J5YW82_9ZZZZ</name>
<dbReference type="GO" id="GO:0003677">
    <property type="term" value="F:DNA binding"/>
    <property type="evidence" value="ECO:0007669"/>
    <property type="project" value="InterPro"/>
</dbReference>
<accession>A0A6J5YW82</accession>
<dbReference type="EMBL" id="CAEZUC010000018">
    <property type="protein sequence ID" value="CAB4585043.1"/>
    <property type="molecule type" value="Genomic_DNA"/>
</dbReference>
<dbReference type="InterPro" id="IPR027417">
    <property type="entry name" value="P-loop_NTPase"/>
</dbReference>
<dbReference type="Pfam" id="PF13177">
    <property type="entry name" value="DNA_pol3_delta2"/>
    <property type="match status" value="1"/>
</dbReference>
<sequence>MSVFSSLIDQAEVVKALKDAVLASRNDADKTQGMTHAWLFTGPPGSGRSNAAIAFAAALVCKDSGCSKCNDCMSTITGSHADVELIKTEGLSIKIDEVRELISRASWAPSVANWRVVVIEDADRLTDSAANALLKVIEEPGLRTVWLLCAPTLTDVLPTIRSRCRHLALRTPSTKAIANLLIERDAIDPKVADFVARASGGHIGRARYLATDLNAKQNRESILKLPFMLKDVASAFKAAQILVDAAKNEALSDSEKKDEVEITKLKEAWGATGSRLAAGGSKAIKELEKEQKSRSTRMVRDYLDRALLDLSTLYRDVLLVQSGSSDSLINQDLKEQINKLAVSFGPERTLKKIEAILKTRTNLAQNAAPLLLIEALMCELR</sequence>
<keyword evidence="5" id="KW-0235">DNA replication</keyword>
<dbReference type="AlphaFoldDB" id="A0A6J5YW82"/>
<proteinExistence type="predicted"/>
<organism evidence="9">
    <name type="scientific">freshwater metagenome</name>
    <dbReference type="NCBI Taxonomy" id="449393"/>
    <lineage>
        <taxon>unclassified sequences</taxon>
        <taxon>metagenomes</taxon>
        <taxon>ecological metagenomes</taxon>
    </lineage>
</organism>
<evidence type="ECO:0000256" key="2">
    <source>
        <dbReference type="ARBA" id="ARBA00014363"/>
    </source>
</evidence>
<protein>
    <recommendedName>
        <fullName evidence="2">DNA polymerase III subunit delta'</fullName>
        <ecNumber evidence="1">2.7.7.7</ecNumber>
    </recommendedName>
</protein>
<dbReference type="EMBL" id="CAFBNN010000004">
    <property type="protein sequence ID" value="CAB4943498.1"/>
    <property type="molecule type" value="Genomic_DNA"/>
</dbReference>
<evidence type="ECO:0000256" key="6">
    <source>
        <dbReference type="ARBA" id="ARBA00022932"/>
    </source>
</evidence>
<dbReference type="GO" id="GO:0006261">
    <property type="term" value="P:DNA-templated DNA replication"/>
    <property type="evidence" value="ECO:0007669"/>
    <property type="project" value="TreeGrafter"/>
</dbReference>
<dbReference type="NCBIfam" id="TIGR00678">
    <property type="entry name" value="holB"/>
    <property type="match status" value="1"/>
</dbReference>
<dbReference type="GO" id="GO:0003887">
    <property type="term" value="F:DNA-directed DNA polymerase activity"/>
    <property type="evidence" value="ECO:0007669"/>
    <property type="project" value="UniProtKB-KW"/>
</dbReference>
<dbReference type="PANTHER" id="PTHR11669:SF8">
    <property type="entry name" value="DNA POLYMERASE III SUBUNIT DELTA"/>
    <property type="match status" value="1"/>
</dbReference>
<reference evidence="9" key="1">
    <citation type="submission" date="2020-05" db="EMBL/GenBank/DDBJ databases">
        <authorList>
            <person name="Chiriac C."/>
            <person name="Salcher M."/>
            <person name="Ghai R."/>
            <person name="Kavagutti S V."/>
        </authorList>
    </citation>
    <scope>NUCLEOTIDE SEQUENCE</scope>
</reference>
<evidence type="ECO:0000313" key="12">
    <source>
        <dbReference type="EMBL" id="CAB4763443.1"/>
    </source>
</evidence>
<evidence type="ECO:0000256" key="1">
    <source>
        <dbReference type="ARBA" id="ARBA00012417"/>
    </source>
</evidence>
<dbReference type="EMBL" id="CAEZXF010000021">
    <property type="protein sequence ID" value="CAB4672685.1"/>
    <property type="molecule type" value="Genomic_DNA"/>
</dbReference>
<dbReference type="SUPFAM" id="SSF52540">
    <property type="entry name" value="P-loop containing nucleoside triphosphate hydrolases"/>
    <property type="match status" value="1"/>
</dbReference>
<evidence type="ECO:0000256" key="5">
    <source>
        <dbReference type="ARBA" id="ARBA00022705"/>
    </source>
</evidence>
<dbReference type="Gene3D" id="3.40.50.300">
    <property type="entry name" value="P-loop containing nucleotide triphosphate hydrolases"/>
    <property type="match status" value="1"/>
</dbReference>
<dbReference type="EMBL" id="CAFBLG010000017">
    <property type="protein sequence ID" value="CAB4858831.1"/>
    <property type="molecule type" value="Genomic_DNA"/>
</dbReference>
<dbReference type="InterPro" id="IPR004622">
    <property type="entry name" value="DNA_pol_HolB"/>
</dbReference>
<dbReference type="EC" id="2.7.7.7" evidence="1"/>
<evidence type="ECO:0000313" key="10">
    <source>
        <dbReference type="EMBL" id="CAB4585043.1"/>
    </source>
</evidence>
<evidence type="ECO:0000256" key="3">
    <source>
        <dbReference type="ARBA" id="ARBA00022679"/>
    </source>
</evidence>
<keyword evidence="4" id="KW-0548">Nucleotidyltransferase</keyword>
<dbReference type="Pfam" id="PF09115">
    <property type="entry name" value="DNApol3-delta_C"/>
    <property type="match status" value="1"/>
</dbReference>
<dbReference type="PANTHER" id="PTHR11669">
    <property type="entry name" value="REPLICATION FACTOR C / DNA POLYMERASE III GAMMA-TAU SUBUNIT"/>
    <property type="match status" value="1"/>
</dbReference>